<dbReference type="GO" id="GO:0005886">
    <property type="term" value="C:plasma membrane"/>
    <property type="evidence" value="ECO:0007669"/>
    <property type="project" value="TreeGrafter"/>
</dbReference>
<evidence type="ECO:0000313" key="10">
    <source>
        <dbReference type="Proteomes" id="UP000326458"/>
    </source>
</evidence>
<dbReference type="InterPro" id="IPR008400">
    <property type="entry name" value="Anthrax_toxin_rcpt_extracel"/>
</dbReference>
<keyword evidence="6 7" id="KW-0472">Membrane</keyword>
<dbReference type="Pfam" id="PF05587">
    <property type="entry name" value="Anth_Ig"/>
    <property type="match status" value="1"/>
</dbReference>
<keyword evidence="10" id="KW-1185">Reference proteome</keyword>
<comment type="subcellular location">
    <subcellularLocation>
        <location evidence="1">Membrane</location>
        <topology evidence="1">Single-pass type I membrane protein</topology>
    </subcellularLocation>
</comment>
<evidence type="ECO:0000256" key="2">
    <source>
        <dbReference type="ARBA" id="ARBA00022692"/>
    </source>
</evidence>
<dbReference type="GO" id="GO:0004888">
    <property type="term" value="F:transmembrane signaling receptor activity"/>
    <property type="evidence" value="ECO:0007669"/>
    <property type="project" value="TreeGrafter"/>
</dbReference>
<keyword evidence="5 7" id="KW-1133">Transmembrane helix</keyword>
<keyword evidence="2 7" id="KW-0812">Transmembrane</keyword>
<evidence type="ECO:0000259" key="8">
    <source>
        <dbReference type="Pfam" id="PF05587"/>
    </source>
</evidence>
<evidence type="ECO:0000256" key="7">
    <source>
        <dbReference type="SAM" id="Phobius"/>
    </source>
</evidence>
<gene>
    <name evidence="9" type="ORF">FD754_017726</name>
</gene>
<protein>
    <recommendedName>
        <fullName evidence="8">Anthrax toxin receptor extracellular domain-containing protein</fullName>
    </recommendedName>
</protein>
<keyword evidence="3" id="KW-0479">Metal-binding</keyword>
<name>A0A5N3VU17_MUNMU</name>
<feature type="transmembrane region" description="Helical" evidence="7">
    <location>
        <begin position="254"/>
        <end position="277"/>
    </location>
</feature>
<evidence type="ECO:0000256" key="1">
    <source>
        <dbReference type="ARBA" id="ARBA00004479"/>
    </source>
</evidence>
<evidence type="ECO:0000313" key="9">
    <source>
        <dbReference type="EMBL" id="KAB0352869.1"/>
    </source>
</evidence>
<evidence type="ECO:0000256" key="4">
    <source>
        <dbReference type="ARBA" id="ARBA00022729"/>
    </source>
</evidence>
<dbReference type="GO" id="GO:0009986">
    <property type="term" value="C:cell surface"/>
    <property type="evidence" value="ECO:0007669"/>
    <property type="project" value="TreeGrafter"/>
</dbReference>
<comment type="caution">
    <text evidence="9">The sequence shown here is derived from an EMBL/GenBank/DDBJ whole genome shotgun (WGS) entry which is preliminary data.</text>
</comment>
<feature type="domain" description="Anthrax toxin receptor extracellular" evidence="8">
    <location>
        <begin position="151"/>
        <end position="234"/>
    </location>
</feature>
<dbReference type="EMBL" id="VCEA01000002">
    <property type="protein sequence ID" value="KAB0352869.1"/>
    <property type="molecule type" value="Genomic_DNA"/>
</dbReference>
<dbReference type="PANTHER" id="PTHR16059">
    <property type="entry name" value="ANTHRAX TOXIN RECEPTOR"/>
    <property type="match status" value="1"/>
</dbReference>
<dbReference type="GO" id="GO:0046872">
    <property type="term" value="F:metal ion binding"/>
    <property type="evidence" value="ECO:0007669"/>
    <property type="project" value="UniProtKB-KW"/>
</dbReference>
<dbReference type="AlphaFoldDB" id="A0A5N3VU17"/>
<sequence length="419" mass="46057">KDALSSMGGSLHQCGEDPVQSNFSVQQPFYDHIPKTHTAEAAADLLPPGLCSGHKGLRRVFSAPQFESINSSVSIICTSEVVDISPSNLDSSLGYIQLGISQMTTYSKNMQTFLHGLQCVLTVLSGSPGIYLNSCIGHSTPPNTVMDIVFAESYQLGFYARGLNPDKIKDYTCRYKLDDSQVYNKEPASVTNEKITCQGHIFAKTGQVIVVDYSLDLGKTYSKQFLKVTSKDCVEPPGPTVPLAPTEDPVPSNLLLLLPLVPFLAVIPLLLLCIWCYRRISKEPTPVPKPVSNKPFPAQTRVIVSCGGYQEDALREMEGKVDTLCDFVQRCNQMPLMWCPPRNMHRCSSLSLPEPHCGQMPYGSNICFQPSQESFLLNNCCSRCHHPPPVCSQPPSSMLPLIPPTAEEFYRPSSSLPPP</sequence>
<evidence type="ECO:0000256" key="3">
    <source>
        <dbReference type="ARBA" id="ARBA00022723"/>
    </source>
</evidence>
<feature type="non-terminal residue" evidence="9">
    <location>
        <position position="1"/>
    </location>
</feature>
<keyword evidence="4" id="KW-0732">Signal</keyword>
<dbReference type="PANTHER" id="PTHR16059:SF16">
    <property type="entry name" value="ANTHRAX TOXIN RECEPTOR-LIKE"/>
    <property type="match status" value="1"/>
</dbReference>
<organism evidence="9 10">
    <name type="scientific">Muntiacus muntjak</name>
    <name type="common">Barking deer</name>
    <name type="synonym">Indian muntjac</name>
    <dbReference type="NCBI Taxonomy" id="9888"/>
    <lineage>
        <taxon>Eukaryota</taxon>
        <taxon>Metazoa</taxon>
        <taxon>Chordata</taxon>
        <taxon>Craniata</taxon>
        <taxon>Vertebrata</taxon>
        <taxon>Euteleostomi</taxon>
        <taxon>Mammalia</taxon>
        <taxon>Eutheria</taxon>
        <taxon>Laurasiatheria</taxon>
        <taxon>Artiodactyla</taxon>
        <taxon>Ruminantia</taxon>
        <taxon>Pecora</taxon>
        <taxon>Cervidae</taxon>
        <taxon>Muntiacinae</taxon>
        <taxon>Muntiacus</taxon>
    </lineage>
</organism>
<dbReference type="Proteomes" id="UP000326458">
    <property type="component" value="Unassembled WGS sequence"/>
</dbReference>
<accession>A0A5N3VU17</accession>
<evidence type="ECO:0000256" key="6">
    <source>
        <dbReference type="ARBA" id="ARBA00023136"/>
    </source>
</evidence>
<reference evidence="9 10" key="1">
    <citation type="submission" date="2019-06" db="EMBL/GenBank/DDBJ databases">
        <title>Discovery of a novel chromosome fission-fusion reversal in muntjac.</title>
        <authorList>
            <person name="Mudd A.B."/>
            <person name="Bredeson J.V."/>
            <person name="Baum R."/>
            <person name="Hockemeyer D."/>
            <person name="Rokhsar D.S."/>
        </authorList>
    </citation>
    <scope>NUCLEOTIDE SEQUENCE [LARGE SCALE GENOMIC DNA]</scope>
    <source>
        <strain evidence="9">UTSW_UCB_Mm</strain>
        <tissue evidence="9">Fibroblast cell line</tissue>
    </source>
</reference>
<evidence type="ECO:0000256" key="5">
    <source>
        <dbReference type="ARBA" id="ARBA00022989"/>
    </source>
</evidence>
<proteinExistence type="predicted"/>